<dbReference type="Pfam" id="PF14662">
    <property type="entry name" value="KASH_CCD"/>
    <property type="match status" value="1"/>
</dbReference>
<dbReference type="InterPro" id="IPR039508">
    <property type="entry name" value="KASH5_EF-hand-like_dom"/>
</dbReference>
<gene>
    <name evidence="4" type="ORF">scyTo_0017152</name>
</gene>
<protein>
    <recommendedName>
        <fullName evidence="6">EF-hand domain-containing protein</fullName>
    </recommendedName>
</protein>
<dbReference type="InterPro" id="IPR028168">
    <property type="entry name" value="KASH5_CC"/>
</dbReference>
<dbReference type="Pfam" id="PF14658">
    <property type="entry name" value="EF-hand_9"/>
    <property type="match status" value="1"/>
</dbReference>
<dbReference type="GO" id="GO:0051225">
    <property type="term" value="P:spindle assembly"/>
    <property type="evidence" value="ECO:0007669"/>
    <property type="project" value="TreeGrafter"/>
</dbReference>
<dbReference type="GO" id="GO:0000800">
    <property type="term" value="C:lateral element"/>
    <property type="evidence" value="ECO:0007669"/>
    <property type="project" value="TreeGrafter"/>
</dbReference>
<feature type="non-terminal residue" evidence="4">
    <location>
        <position position="256"/>
    </location>
</feature>
<evidence type="ECO:0000313" key="5">
    <source>
        <dbReference type="Proteomes" id="UP000288216"/>
    </source>
</evidence>
<dbReference type="GO" id="GO:0005640">
    <property type="term" value="C:nuclear outer membrane"/>
    <property type="evidence" value="ECO:0007669"/>
    <property type="project" value="TreeGrafter"/>
</dbReference>
<feature type="coiled-coil region" evidence="1">
    <location>
        <begin position="156"/>
        <end position="204"/>
    </location>
</feature>
<feature type="domain" description="KASH5-like coiled-coil" evidence="3">
    <location>
        <begin position="148"/>
        <end position="251"/>
    </location>
</feature>
<evidence type="ECO:0000313" key="4">
    <source>
        <dbReference type="EMBL" id="GCB80347.1"/>
    </source>
</evidence>
<dbReference type="PANTHER" id="PTHR47300">
    <property type="entry name" value="PROTEIN KASH5"/>
    <property type="match status" value="1"/>
</dbReference>
<dbReference type="AlphaFoldDB" id="A0A401Q4Q4"/>
<organism evidence="4 5">
    <name type="scientific">Scyliorhinus torazame</name>
    <name type="common">Cloudy catshark</name>
    <name type="synonym">Catulus torazame</name>
    <dbReference type="NCBI Taxonomy" id="75743"/>
    <lineage>
        <taxon>Eukaryota</taxon>
        <taxon>Metazoa</taxon>
        <taxon>Chordata</taxon>
        <taxon>Craniata</taxon>
        <taxon>Vertebrata</taxon>
        <taxon>Chondrichthyes</taxon>
        <taxon>Elasmobranchii</taxon>
        <taxon>Galeomorphii</taxon>
        <taxon>Galeoidea</taxon>
        <taxon>Carcharhiniformes</taxon>
        <taxon>Scyliorhinidae</taxon>
        <taxon>Scyliorhinus</taxon>
    </lineage>
</organism>
<accession>A0A401Q4Q4</accession>
<evidence type="ECO:0000256" key="1">
    <source>
        <dbReference type="SAM" id="Coils"/>
    </source>
</evidence>
<dbReference type="GO" id="GO:0007015">
    <property type="term" value="P:actin filament organization"/>
    <property type="evidence" value="ECO:0007669"/>
    <property type="project" value="TreeGrafter"/>
</dbReference>
<keyword evidence="1" id="KW-0175">Coiled coil</keyword>
<dbReference type="OrthoDB" id="9428684at2759"/>
<dbReference type="PANTHER" id="PTHR47300:SF1">
    <property type="entry name" value="PROTEIN KASH5"/>
    <property type="match status" value="1"/>
</dbReference>
<dbReference type="Proteomes" id="UP000288216">
    <property type="component" value="Unassembled WGS sequence"/>
</dbReference>
<name>A0A401Q4Q4_SCYTO</name>
<keyword evidence="5" id="KW-1185">Reference proteome</keyword>
<dbReference type="GO" id="GO:0090619">
    <property type="term" value="C:meiotic spindle pole"/>
    <property type="evidence" value="ECO:0007669"/>
    <property type="project" value="TreeGrafter"/>
</dbReference>
<dbReference type="InterPro" id="IPR028170">
    <property type="entry name" value="KASH5"/>
</dbReference>
<dbReference type="STRING" id="75743.A0A401Q4Q4"/>
<comment type="caution">
    <text evidence="4">The sequence shown here is derived from an EMBL/GenBank/DDBJ whole genome shotgun (WGS) entry which is preliminary data.</text>
</comment>
<proteinExistence type="predicted"/>
<dbReference type="GO" id="GO:0007129">
    <property type="term" value="P:homologous chromosome pairing at meiosis"/>
    <property type="evidence" value="ECO:0007669"/>
    <property type="project" value="TreeGrafter"/>
</dbReference>
<dbReference type="GO" id="GO:0090220">
    <property type="term" value="P:chromosome localization to nuclear envelope involved in homologous chromosome segregation"/>
    <property type="evidence" value="ECO:0007669"/>
    <property type="project" value="TreeGrafter"/>
</dbReference>
<evidence type="ECO:0000259" key="3">
    <source>
        <dbReference type="Pfam" id="PF14662"/>
    </source>
</evidence>
<sequence>MFMLPAGSIETLPSEERPESYEESAVCSVDDVLNFTFKVCDTEGTGEVPASVIVRYLQEMTGQSYKYGRLHVLHNMLDSNGRDVAIDRECFYSTMKRWISTCSQEGIPDEKARVDMRDHPYIKSMDSEETSLVVPGALEEEIGNTKIETNELISDVADLKYANQKLREQNASLQKAMELSDETNLQLTKELSKLKDQLTSSQRTLRSVKTMMEDLDEARSTGRDAQEKVCQLQTHCKELKKENEALVTQLWAVFEK</sequence>
<feature type="domain" description="Protein KASH5 EF-hand-like" evidence="2">
    <location>
        <begin position="36"/>
        <end position="99"/>
    </location>
</feature>
<evidence type="ECO:0000259" key="2">
    <source>
        <dbReference type="Pfam" id="PF14658"/>
    </source>
</evidence>
<dbReference type="Gene3D" id="1.10.287.1490">
    <property type="match status" value="1"/>
</dbReference>
<dbReference type="GO" id="GO:0034397">
    <property type="term" value="P:telomere localization"/>
    <property type="evidence" value="ECO:0007669"/>
    <property type="project" value="InterPro"/>
</dbReference>
<dbReference type="OMA" id="YEESAVC"/>
<dbReference type="GO" id="GO:0000781">
    <property type="term" value="C:chromosome, telomeric region"/>
    <property type="evidence" value="ECO:0007669"/>
    <property type="project" value="TreeGrafter"/>
</dbReference>
<dbReference type="GO" id="GO:0034993">
    <property type="term" value="C:meiotic nuclear membrane microtubule tethering complex"/>
    <property type="evidence" value="ECO:0007669"/>
    <property type="project" value="InterPro"/>
</dbReference>
<dbReference type="GO" id="GO:0070840">
    <property type="term" value="F:dynein complex binding"/>
    <property type="evidence" value="ECO:0007669"/>
    <property type="project" value="TreeGrafter"/>
</dbReference>
<reference evidence="4 5" key="1">
    <citation type="journal article" date="2018" name="Nat. Ecol. Evol.">
        <title>Shark genomes provide insights into elasmobranch evolution and the origin of vertebrates.</title>
        <authorList>
            <person name="Hara Y"/>
            <person name="Yamaguchi K"/>
            <person name="Onimaru K"/>
            <person name="Kadota M"/>
            <person name="Koyanagi M"/>
            <person name="Keeley SD"/>
            <person name="Tatsumi K"/>
            <person name="Tanaka K"/>
            <person name="Motone F"/>
            <person name="Kageyama Y"/>
            <person name="Nozu R"/>
            <person name="Adachi N"/>
            <person name="Nishimura O"/>
            <person name="Nakagawa R"/>
            <person name="Tanegashima C"/>
            <person name="Kiyatake I"/>
            <person name="Matsumoto R"/>
            <person name="Murakumo K"/>
            <person name="Nishida K"/>
            <person name="Terakita A"/>
            <person name="Kuratani S"/>
            <person name="Sato K"/>
            <person name="Hyodo S Kuraku.S."/>
        </authorList>
    </citation>
    <scope>NUCLEOTIDE SEQUENCE [LARGE SCALE GENOMIC DNA]</scope>
</reference>
<dbReference type="GO" id="GO:0051653">
    <property type="term" value="P:spindle localization"/>
    <property type="evidence" value="ECO:0007669"/>
    <property type="project" value="TreeGrafter"/>
</dbReference>
<dbReference type="EMBL" id="BFAA01010909">
    <property type="protein sequence ID" value="GCB80347.1"/>
    <property type="molecule type" value="Genomic_DNA"/>
</dbReference>
<evidence type="ECO:0008006" key="6">
    <source>
        <dbReference type="Google" id="ProtNLM"/>
    </source>
</evidence>